<dbReference type="InterPro" id="IPR013103">
    <property type="entry name" value="RVT_2"/>
</dbReference>
<evidence type="ECO:0000256" key="1">
    <source>
        <dbReference type="ARBA" id="ARBA00022723"/>
    </source>
</evidence>
<proteinExistence type="predicted"/>
<comment type="caution">
    <text evidence="5">The sequence shown here is derived from an EMBL/GenBank/DDBJ whole genome shotgun (WGS) entry which is preliminary data.</text>
</comment>
<dbReference type="InterPro" id="IPR025724">
    <property type="entry name" value="GAG-pre-integrase_dom"/>
</dbReference>
<feature type="domain" description="Integrase catalytic" evidence="4">
    <location>
        <begin position="166"/>
        <end position="336"/>
    </location>
</feature>
<evidence type="ECO:0000313" key="5">
    <source>
        <dbReference type="EMBL" id="CAA7012886.1"/>
    </source>
</evidence>
<evidence type="ECO:0000313" key="6">
    <source>
        <dbReference type="Proteomes" id="UP000467841"/>
    </source>
</evidence>
<evidence type="ECO:0000256" key="2">
    <source>
        <dbReference type="ARBA" id="ARBA00022801"/>
    </source>
</evidence>
<dbReference type="Pfam" id="PF00665">
    <property type="entry name" value="rve"/>
    <property type="match status" value="1"/>
</dbReference>
<dbReference type="GO" id="GO:0046872">
    <property type="term" value="F:metal ion binding"/>
    <property type="evidence" value="ECO:0007669"/>
    <property type="project" value="UniProtKB-KW"/>
</dbReference>
<dbReference type="InterPro" id="IPR012337">
    <property type="entry name" value="RNaseH-like_sf"/>
</dbReference>
<accession>A0A6D2HB66</accession>
<dbReference type="OrthoDB" id="1305950at2759"/>
<dbReference type="PANTHER" id="PTHR42648:SF31">
    <property type="entry name" value="RNA-DIRECTED DNA POLYMERASE"/>
    <property type="match status" value="1"/>
</dbReference>
<keyword evidence="6" id="KW-1185">Reference proteome</keyword>
<dbReference type="EMBL" id="CACVBM020000011">
    <property type="protein sequence ID" value="CAA7012886.1"/>
    <property type="molecule type" value="Genomic_DNA"/>
</dbReference>
<evidence type="ECO:0000259" key="4">
    <source>
        <dbReference type="PROSITE" id="PS50994"/>
    </source>
</evidence>
<dbReference type="PANTHER" id="PTHR42648">
    <property type="entry name" value="TRANSPOSASE, PUTATIVE-RELATED"/>
    <property type="match status" value="1"/>
</dbReference>
<dbReference type="AlphaFoldDB" id="A0A6D2HB66"/>
<dbReference type="SUPFAM" id="SSF53098">
    <property type="entry name" value="Ribonuclease H-like"/>
    <property type="match status" value="1"/>
</dbReference>
<keyword evidence="1" id="KW-0479">Metal-binding</keyword>
<reference evidence="5" key="1">
    <citation type="submission" date="2020-01" db="EMBL/GenBank/DDBJ databases">
        <authorList>
            <person name="Mishra B."/>
        </authorList>
    </citation>
    <scope>NUCLEOTIDE SEQUENCE [LARGE SCALE GENOMIC DNA]</scope>
</reference>
<dbReference type="InterPro" id="IPR043502">
    <property type="entry name" value="DNA/RNA_pol_sf"/>
</dbReference>
<feature type="compositionally biased region" description="Basic and acidic residues" evidence="3">
    <location>
        <begin position="430"/>
        <end position="446"/>
    </location>
</feature>
<dbReference type="InterPro" id="IPR001584">
    <property type="entry name" value="Integrase_cat-core"/>
</dbReference>
<dbReference type="Gene3D" id="3.30.420.10">
    <property type="entry name" value="Ribonuclease H-like superfamily/Ribonuclease H"/>
    <property type="match status" value="1"/>
</dbReference>
<evidence type="ECO:0000256" key="3">
    <source>
        <dbReference type="SAM" id="MobiDB-lite"/>
    </source>
</evidence>
<gene>
    <name evidence="5" type="ORF">MERR_LOCUS120</name>
</gene>
<organism evidence="5 6">
    <name type="scientific">Microthlaspi erraticum</name>
    <dbReference type="NCBI Taxonomy" id="1685480"/>
    <lineage>
        <taxon>Eukaryota</taxon>
        <taxon>Viridiplantae</taxon>
        <taxon>Streptophyta</taxon>
        <taxon>Embryophyta</taxon>
        <taxon>Tracheophyta</taxon>
        <taxon>Spermatophyta</taxon>
        <taxon>Magnoliopsida</taxon>
        <taxon>eudicotyledons</taxon>
        <taxon>Gunneridae</taxon>
        <taxon>Pentapetalae</taxon>
        <taxon>rosids</taxon>
        <taxon>malvids</taxon>
        <taxon>Brassicales</taxon>
        <taxon>Brassicaceae</taxon>
        <taxon>Coluteocarpeae</taxon>
        <taxon>Microthlaspi</taxon>
    </lineage>
</organism>
<protein>
    <recommendedName>
        <fullName evidence="4">Integrase catalytic domain-containing protein</fullName>
    </recommendedName>
</protein>
<dbReference type="InterPro" id="IPR036397">
    <property type="entry name" value="RNaseH_sf"/>
</dbReference>
<dbReference type="InterPro" id="IPR039537">
    <property type="entry name" value="Retrotran_Ty1/copia-like"/>
</dbReference>
<keyword evidence="2" id="KW-0378">Hydrolase</keyword>
<dbReference type="PROSITE" id="PS50994">
    <property type="entry name" value="INTEGRASE"/>
    <property type="match status" value="1"/>
</dbReference>
<feature type="region of interest" description="Disordered" evidence="3">
    <location>
        <begin position="429"/>
        <end position="475"/>
    </location>
</feature>
<dbReference type="Proteomes" id="UP000467841">
    <property type="component" value="Unassembled WGS sequence"/>
</dbReference>
<dbReference type="GO" id="GO:0003676">
    <property type="term" value="F:nucleic acid binding"/>
    <property type="evidence" value="ECO:0007669"/>
    <property type="project" value="InterPro"/>
</dbReference>
<dbReference type="GO" id="GO:0016787">
    <property type="term" value="F:hydrolase activity"/>
    <property type="evidence" value="ECO:0007669"/>
    <property type="project" value="UniProtKB-KW"/>
</dbReference>
<dbReference type="Pfam" id="PF13976">
    <property type="entry name" value="gag_pre-integrs"/>
    <property type="match status" value="1"/>
</dbReference>
<dbReference type="GO" id="GO:0015074">
    <property type="term" value="P:DNA integration"/>
    <property type="evidence" value="ECO:0007669"/>
    <property type="project" value="InterPro"/>
</dbReference>
<sequence length="896" mass="101166">MTWKINLLHNIVDIHPCSIGLPDGDKTWAIKQGDICLGGDLWLRGVLYCPELKCSLISVAKLLKVTKGSITFTEDLCVLQDRTMKTLIGAGEECNGVYVFRGVMGASAHSTTAASSGARDLWHRRLGHPSSRVLSLLSSYVDVGKPAEAEAVCDTCFRAKHTRDCFQESSNKAAGLFDLIHCDIWGPYRQVSSSGASYFLTIVDDFSRAVWIYHLREKGEVANTIEKFCAMVDRQFDKKIRIVRSDNGLEFMCLKHFFAKEGMLHQTSCVYTPQQNGRVERKHRHILNVSRSIMFQAHIPVKFWGECVLAAVHLINRTPSTLLNGKTPYEMLYGEAPQFTRLKVFGFLCYAHKISREKDKFGERSRRCIFMGYPNGQKVVVETTPIVSTQETWDDDFQNRDQHVTADSRIIEEVNSPIVSDTSLVLRGSSGDKEVRGSLGDDHDVRGSSGCEEPSTENIVETEPEMGKGKRQRSKPSKLSDYVLYAARCNIDPSPLTPSSASSSKGTVPYSISNYITCDRFSEKHKAFLAAIDSHYVPETYAEAVKYKEWRDAMGREIKSQEAAGTFYLTELPPGKQAIASRWIYTNKYYADGSLERHKARLVIRGDKQVEGRDYEETFAPVAKLTTIRMFLKVAAVKRWEVHQMDVHNAFLHGELEEEVYMKLPLGFHSQKKNVVCRLRKALYGLKQAPRCWFAKLTNALRGYGFSQEYADYSLFTLARGEVRLYVLIYVDDLLIGGNDTETIKRFKAGKPVATPMAENSHLQDEDDSPLFTERGRYQRLVGRLVYLTFTRPELSYVVHVLAQFLNKPQAKHWDAALRVVRYLKGSPGKGIVLSSSGDLRISAVIQTSLGVLFQEDLSAVSWFISATLLSLGKPRNKGRSCYLPQKLNIERWVSR</sequence>
<dbReference type="Pfam" id="PF07727">
    <property type="entry name" value="RVT_2"/>
    <property type="match status" value="1"/>
</dbReference>
<dbReference type="SUPFAM" id="SSF56672">
    <property type="entry name" value="DNA/RNA polymerases"/>
    <property type="match status" value="1"/>
</dbReference>
<name>A0A6D2HB66_9BRAS</name>